<dbReference type="EMBL" id="VJOM01000009">
    <property type="protein sequence ID" value="TSE32556.1"/>
    <property type="molecule type" value="Genomic_DNA"/>
</dbReference>
<evidence type="ECO:0000313" key="1">
    <source>
        <dbReference type="EMBL" id="TSE32556.1"/>
    </source>
</evidence>
<reference evidence="1 2" key="1">
    <citation type="submission" date="2019-07" db="EMBL/GenBank/DDBJ databases">
        <title>Tepidimonas taiwanensis I1-1 draft genome.</title>
        <authorList>
            <person name="Da Costa M.S."/>
            <person name="Froufe H.J.C."/>
            <person name="Egas C."/>
            <person name="Albuquerque L."/>
        </authorList>
    </citation>
    <scope>NUCLEOTIDE SEQUENCE [LARGE SCALE GENOMIC DNA]</scope>
    <source>
        <strain evidence="1 2">I1-1</strain>
    </source>
</reference>
<protein>
    <submittedName>
        <fullName evidence="1">Uncharacterized protein</fullName>
    </submittedName>
</protein>
<gene>
    <name evidence="1" type="ORF">Ttaiw_01111</name>
</gene>
<keyword evidence="2" id="KW-1185">Reference proteome</keyword>
<accession>A0A554X9V1</accession>
<name>A0A554X9V1_9BURK</name>
<organism evidence="1 2">
    <name type="scientific">Tepidimonas taiwanensis</name>
    <dbReference type="NCBI Taxonomy" id="307486"/>
    <lineage>
        <taxon>Bacteria</taxon>
        <taxon>Pseudomonadati</taxon>
        <taxon>Pseudomonadota</taxon>
        <taxon>Betaproteobacteria</taxon>
        <taxon>Burkholderiales</taxon>
        <taxon>Tepidimonas</taxon>
    </lineage>
</organism>
<dbReference type="STRING" id="307486.GCA_000807215_01743"/>
<evidence type="ECO:0000313" key="2">
    <source>
        <dbReference type="Proteomes" id="UP000317763"/>
    </source>
</evidence>
<dbReference type="AlphaFoldDB" id="A0A554X9V1"/>
<proteinExistence type="predicted"/>
<sequence>MRPAVQRGLAVLADARKPLDDRARQVLFGTAQAAKP</sequence>
<comment type="caution">
    <text evidence="1">The sequence shown here is derived from an EMBL/GenBank/DDBJ whole genome shotgun (WGS) entry which is preliminary data.</text>
</comment>
<dbReference type="Proteomes" id="UP000317763">
    <property type="component" value="Unassembled WGS sequence"/>
</dbReference>